<evidence type="ECO:0000256" key="3">
    <source>
        <dbReference type="ARBA" id="ARBA00022630"/>
    </source>
</evidence>
<protein>
    <recommendedName>
        <fullName evidence="2">FAD synthase</fullName>
        <ecNumber evidence="2">2.7.7.2</ecNumber>
    </recommendedName>
</protein>
<evidence type="ECO:0000256" key="8">
    <source>
        <dbReference type="ARBA" id="ARBA00022827"/>
    </source>
</evidence>
<keyword evidence="4" id="KW-0288">FMN</keyword>
<evidence type="ECO:0000256" key="2">
    <source>
        <dbReference type="ARBA" id="ARBA00012393"/>
    </source>
</evidence>
<dbReference type="OrthoDB" id="414641at2759"/>
<evidence type="ECO:0000256" key="7">
    <source>
        <dbReference type="ARBA" id="ARBA00022741"/>
    </source>
</evidence>
<keyword evidence="6" id="KW-0548">Nucleotidyltransferase</keyword>
<dbReference type="AlphaFoldDB" id="A0A9D4Z8U7"/>
<sequence>MVLTSMLHAIPTAPSFGPFLEIAPCRRLQRCLYLRESKIRNSMQVMSLMEKHSTDFDAKGGEKLLVDGRTEGKSIAGSVVALGKFDALHIGHRALAIQASRMGPPVLLSFTGMAEVLQWAKRLPIVAPCDRQRVMSLWSMVCGGNTPVEYHLEFAKVRSLSPHDFVERLAKELLVKGVVAGANYRFGYKAAGDASDLVQLCGKFGLEVFIVDPVMDERMKLHGDVELETNSREMGQVSSTRVRKALGIGDMRRVAELLGREHRLVLTVDTSAVNSTVVHAHTSNALNQMPMDGLYSAKICWSHSGSNGIDLMTGLARIENQQVVVNLSEGSFPTDLAGQRLLCLDLQRRVSD</sequence>
<dbReference type="SUPFAM" id="SSF52374">
    <property type="entry name" value="Nucleotidylyl transferase"/>
    <property type="match status" value="1"/>
</dbReference>
<reference evidence="11" key="1">
    <citation type="submission" date="2021-01" db="EMBL/GenBank/DDBJ databases">
        <title>Adiantum capillus-veneris genome.</title>
        <authorList>
            <person name="Fang Y."/>
            <person name="Liao Q."/>
        </authorList>
    </citation>
    <scope>NUCLEOTIDE SEQUENCE</scope>
    <source>
        <strain evidence="11">H3</strain>
        <tissue evidence="11">Leaf</tissue>
    </source>
</reference>
<evidence type="ECO:0000256" key="5">
    <source>
        <dbReference type="ARBA" id="ARBA00022679"/>
    </source>
</evidence>
<dbReference type="CDD" id="cd02064">
    <property type="entry name" value="FAD_synthetase_N"/>
    <property type="match status" value="1"/>
</dbReference>
<evidence type="ECO:0000259" key="10">
    <source>
        <dbReference type="Pfam" id="PF06574"/>
    </source>
</evidence>
<comment type="pathway">
    <text evidence="1">Cofactor biosynthesis; FAD biosynthesis; FAD from FMN: step 1/1.</text>
</comment>
<dbReference type="EMBL" id="JABFUD020000020">
    <property type="protein sequence ID" value="KAI5063926.1"/>
    <property type="molecule type" value="Genomic_DNA"/>
</dbReference>
<keyword evidence="8" id="KW-0274">FAD</keyword>
<accession>A0A9D4Z8U7</accession>
<dbReference type="GO" id="GO:0003919">
    <property type="term" value="F:FMN adenylyltransferase activity"/>
    <property type="evidence" value="ECO:0007669"/>
    <property type="project" value="UniProtKB-EC"/>
</dbReference>
<dbReference type="Pfam" id="PF06574">
    <property type="entry name" value="FAD_syn"/>
    <property type="match status" value="1"/>
</dbReference>
<dbReference type="InterPro" id="IPR015864">
    <property type="entry name" value="FAD_synthase"/>
</dbReference>
<gene>
    <name evidence="11" type="ORF">GOP47_0020596</name>
</gene>
<name>A0A9D4Z8U7_ADICA</name>
<dbReference type="InterPro" id="IPR014729">
    <property type="entry name" value="Rossmann-like_a/b/a_fold"/>
</dbReference>
<comment type="caution">
    <text evidence="11">The sequence shown here is derived from an EMBL/GenBank/DDBJ whole genome shotgun (WGS) entry which is preliminary data.</text>
</comment>
<dbReference type="EC" id="2.7.7.2" evidence="2"/>
<organism evidence="11 12">
    <name type="scientific">Adiantum capillus-veneris</name>
    <name type="common">Maidenhair fern</name>
    <dbReference type="NCBI Taxonomy" id="13818"/>
    <lineage>
        <taxon>Eukaryota</taxon>
        <taxon>Viridiplantae</taxon>
        <taxon>Streptophyta</taxon>
        <taxon>Embryophyta</taxon>
        <taxon>Tracheophyta</taxon>
        <taxon>Polypodiopsida</taxon>
        <taxon>Polypodiidae</taxon>
        <taxon>Polypodiales</taxon>
        <taxon>Pteridineae</taxon>
        <taxon>Pteridaceae</taxon>
        <taxon>Vittarioideae</taxon>
        <taxon>Adiantum</taxon>
    </lineage>
</organism>
<dbReference type="GO" id="GO:0005524">
    <property type="term" value="F:ATP binding"/>
    <property type="evidence" value="ECO:0007669"/>
    <property type="project" value="UniProtKB-KW"/>
</dbReference>
<evidence type="ECO:0000256" key="9">
    <source>
        <dbReference type="ARBA" id="ARBA00022840"/>
    </source>
</evidence>
<keyword evidence="3" id="KW-0285">Flavoprotein</keyword>
<evidence type="ECO:0000256" key="4">
    <source>
        <dbReference type="ARBA" id="ARBA00022643"/>
    </source>
</evidence>
<dbReference type="Gene3D" id="3.40.50.620">
    <property type="entry name" value="HUPs"/>
    <property type="match status" value="1"/>
</dbReference>
<keyword evidence="5" id="KW-0808">Transferase</keyword>
<evidence type="ECO:0000256" key="6">
    <source>
        <dbReference type="ARBA" id="ARBA00022695"/>
    </source>
</evidence>
<proteinExistence type="predicted"/>
<evidence type="ECO:0000313" key="11">
    <source>
        <dbReference type="EMBL" id="KAI5063926.1"/>
    </source>
</evidence>
<feature type="domain" description="FAD synthetase" evidence="10">
    <location>
        <begin position="76"/>
        <end position="220"/>
    </location>
</feature>
<evidence type="ECO:0000256" key="1">
    <source>
        <dbReference type="ARBA" id="ARBA00004726"/>
    </source>
</evidence>
<evidence type="ECO:0000313" key="12">
    <source>
        <dbReference type="Proteomes" id="UP000886520"/>
    </source>
</evidence>
<dbReference type="GO" id="GO:0009231">
    <property type="term" value="P:riboflavin biosynthetic process"/>
    <property type="evidence" value="ECO:0007669"/>
    <property type="project" value="InterPro"/>
</dbReference>
<dbReference type="Proteomes" id="UP000886520">
    <property type="component" value="Chromosome 20"/>
</dbReference>
<keyword evidence="12" id="KW-1185">Reference proteome</keyword>
<keyword evidence="7" id="KW-0547">Nucleotide-binding</keyword>
<keyword evidence="9" id="KW-0067">ATP-binding</keyword>